<reference evidence="1 2" key="1">
    <citation type="submission" date="2023-03" db="EMBL/GenBank/DDBJ databases">
        <title>Genome insight into feeding habits of ladybird beetles.</title>
        <authorList>
            <person name="Li H.-S."/>
            <person name="Huang Y.-H."/>
            <person name="Pang H."/>
        </authorList>
    </citation>
    <scope>NUCLEOTIDE SEQUENCE [LARGE SCALE GENOMIC DNA]</scope>
    <source>
        <strain evidence="1">SYSU_2023b</strain>
        <tissue evidence="1">Whole body</tissue>
    </source>
</reference>
<keyword evidence="2" id="KW-1185">Reference proteome</keyword>
<dbReference type="AlphaFoldDB" id="A0AAW1UNJ9"/>
<comment type="caution">
    <text evidence="1">The sequence shown here is derived from an EMBL/GenBank/DDBJ whole genome shotgun (WGS) entry which is preliminary data.</text>
</comment>
<dbReference type="EMBL" id="JARQZJ010000069">
    <property type="protein sequence ID" value="KAK9881401.1"/>
    <property type="molecule type" value="Genomic_DNA"/>
</dbReference>
<evidence type="ECO:0000313" key="1">
    <source>
        <dbReference type="EMBL" id="KAK9881401.1"/>
    </source>
</evidence>
<name>A0AAW1UNJ9_9CUCU</name>
<proteinExistence type="predicted"/>
<accession>A0AAW1UNJ9</accession>
<gene>
    <name evidence="1" type="ORF">WA026_016291</name>
</gene>
<dbReference type="Proteomes" id="UP001431783">
    <property type="component" value="Unassembled WGS sequence"/>
</dbReference>
<protein>
    <submittedName>
        <fullName evidence="1">Uncharacterized protein</fullName>
    </submittedName>
</protein>
<evidence type="ECO:0000313" key="2">
    <source>
        <dbReference type="Proteomes" id="UP001431783"/>
    </source>
</evidence>
<organism evidence="1 2">
    <name type="scientific">Henosepilachna vigintioctopunctata</name>
    <dbReference type="NCBI Taxonomy" id="420089"/>
    <lineage>
        <taxon>Eukaryota</taxon>
        <taxon>Metazoa</taxon>
        <taxon>Ecdysozoa</taxon>
        <taxon>Arthropoda</taxon>
        <taxon>Hexapoda</taxon>
        <taxon>Insecta</taxon>
        <taxon>Pterygota</taxon>
        <taxon>Neoptera</taxon>
        <taxon>Endopterygota</taxon>
        <taxon>Coleoptera</taxon>
        <taxon>Polyphaga</taxon>
        <taxon>Cucujiformia</taxon>
        <taxon>Coccinelloidea</taxon>
        <taxon>Coccinellidae</taxon>
        <taxon>Epilachninae</taxon>
        <taxon>Epilachnini</taxon>
        <taxon>Henosepilachna</taxon>
    </lineage>
</organism>
<sequence length="104" mass="12277">MKRRTCLLHKKIKDFMKNTTQNIEMSESDSDLSEKREEIFSLWDDHHKLVSKSWKSSQSDDAISDELSIYLRSPIVGRLNGNPLEIWQDQKFNFLSFIRLSSNI</sequence>